<dbReference type="InterPro" id="IPR016155">
    <property type="entry name" value="Mopterin_synth/thiamin_S_b"/>
</dbReference>
<accession>A0ABZ0IKP6</accession>
<evidence type="ECO:0000313" key="1">
    <source>
        <dbReference type="EMBL" id="WOJ98656.1"/>
    </source>
</evidence>
<sequence length="80" mass="8601">MFFARLRELLGEDSVEIADADCPADVAALRSMLRLTVNADLAESLADPNVFCAVNQKVVKEDQPLASSDEVAFFPPMTGG</sequence>
<dbReference type="SUPFAM" id="SSF54285">
    <property type="entry name" value="MoaD/ThiS"/>
    <property type="match status" value="1"/>
</dbReference>
<proteinExistence type="predicted"/>
<dbReference type="Pfam" id="PF02597">
    <property type="entry name" value="ThiS"/>
    <property type="match status" value="1"/>
</dbReference>
<organism evidence="1 2">
    <name type="scientific">Congregibacter brevis</name>
    <dbReference type="NCBI Taxonomy" id="3081201"/>
    <lineage>
        <taxon>Bacteria</taxon>
        <taxon>Pseudomonadati</taxon>
        <taxon>Pseudomonadota</taxon>
        <taxon>Gammaproteobacteria</taxon>
        <taxon>Cellvibrionales</taxon>
        <taxon>Halieaceae</taxon>
        <taxon>Congregibacter</taxon>
    </lineage>
</organism>
<dbReference type="InterPro" id="IPR012675">
    <property type="entry name" value="Beta-grasp_dom_sf"/>
</dbReference>
<reference evidence="1 2" key="1">
    <citation type="submission" date="2023-10" db="EMBL/GenBank/DDBJ databases">
        <title>Two novel species belonging to the OM43/NOR5 clade.</title>
        <authorList>
            <person name="Park M."/>
        </authorList>
    </citation>
    <scope>NUCLEOTIDE SEQUENCE [LARGE SCALE GENOMIC DNA]</scope>
    <source>
        <strain evidence="1 2">IMCC45268</strain>
    </source>
</reference>
<dbReference type="RefSeq" id="WP_407330016.1">
    <property type="nucleotide sequence ID" value="NZ_CP136865.1"/>
</dbReference>
<dbReference type="Proteomes" id="UP001626549">
    <property type="component" value="Chromosome"/>
</dbReference>
<dbReference type="EMBL" id="CP136865">
    <property type="protein sequence ID" value="WOJ98656.1"/>
    <property type="molecule type" value="Genomic_DNA"/>
</dbReference>
<gene>
    <name evidence="1" type="ORF">R0137_11960</name>
</gene>
<name>A0ABZ0IKP6_9GAMM</name>
<keyword evidence="2" id="KW-1185">Reference proteome</keyword>
<dbReference type="Gene3D" id="3.10.20.30">
    <property type="match status" value="1"/>
</dbReference>
<evidence type="ECO:0000313" key="2">
    <source>
        <dbReference type="Proteomes" id="UP001626549"/>
    </source>
</evidence>
<protein>
    <submittedName>
        <fullName evidence="1">MoaD/ThiS family protein</fullName>
    </submittedName>
</protein>
<dbReference type="InterPro" id="IPR003749">
    <property type="entry name" value="ThiS/MoaD-like"/>
</dbReference>
<dbReference type="CDD" id="cd00754">
    <property type="entry name" value="Ubl_MoaD"/>
    <property type="match status" value="1"/>
</dbReference>